<dbReference type="EMBL" id="BDSA01000019">
    <property type="protein sequence ID" value="GBE63168.1"/>
    <property type="molecule type" value="Genomic_DNA"/>
</dbReference>
<evidence type="ECO:0000313" key="2">
    <source>
        <dbReference type="EMBL" id="GBE63168.1"/>
    </source>
</evidence>
<proteinExistence type="predicted"/>
<evidence type="ECO:0000256" key="1">
    <source>
        <dbReference type="SAM" id="Coils"/>
    </source>
</evidence>
<evidence type="ECO:0000313" key="3">
    <source>
        <dbReference type="Proteomes" id="UP000236319"/>
    </source>
</evidence>
<feature type="coiled-coil region" evidence="1">
    <location>
        <begin position="31"/>
        <end position="122"/>
    </location>
</feature>
<dbReference type="Proteomes" id="UP000236319">
    <property type="component" value="Unassembled WGS sequence"/>
</dbReference>
<dbReference type="OrthoDB" id="5423371at2759"/>
<gene>
    <name evidence="2" type="ORF">BOVATA_046610</name>
</gene>
<keyword evidence="3" id="KW-1185">Reference proteome</keyword>
<accession>A0A2H6KJK6</accession>
<dbReference type="AlphaFoldDB" id="A0A2H6KJK6"/>
<dbReference type="GeneID" id="39876938"/>
<dbReference type="PANTHER" id="PTHR23159:SF31">
    <property type="entry name" value="CENTROSOME-ASSOCIATED PROTEIN CEP250 ISOFORM X1"/>
    <property type="match status" value="1"/>
</dbReference>
<evidence type="ECO:0008006" key="4">
    <source>
        <dbReference type="Google" id="ProtNLM"/>
    </source>
</evidence>
<organism evidence="2 3">
    <name type="scientific">Babesia ovata</name>
    <dbReference type="NCBI Taxonomy" id="189622"/>
    <lineage>
        <taxon>Eukaryota</taxon>
        <taxon>Sar</taxon>
        <taxon>Alveolata</taxon>
        <taxon>Apicomplexa</taxon>
        <taxon>Aconoidasida</taxon>
        <taxon>Piroplasmida</taxon>
        <taxon>Babesiidae</taxon>
        <taxon>Babesia</taxon>
    </lineage>
</organism>
<protein>
    <recommendedName>
        <fullName evidence="4">Extracellular matrix-binding ebh</fullName>
    </recommendedName>
</protein>
<reference evidence="2 3" key="1">
    <citation type="journal article" date="2017" name="BMC Genomics">
        <title>Whole-genome assembly of Babesia ovata and comparative genomics between closely related pathogens.</title>
        <authorList>
            <person name="Yamagishi J."/>
            <person name="Asada M."/>
            <person name="Hakimi H."/>
            <person name="Tanaka T.Q."/>
            <person name="Sugimoto C."/>
            <person name="Kawazu S."/>
        </authorList>
    </citation>
    <scope>NUCLEOTIDE SEQUENCE [LARGE SCALE GENOMIC DNA]</scope>
    <source>
        <strain evidence="2 3">Miyake</strain>
    </source>
</reference>
<dbReference type="PANTHER" id="PTHR23159">
    <property type="entry name" value="CENTROSOMAL PROTEIN 2"/>
    <property type="match status" value="1"/>
</dbReference>
<dbReference type="RefSeq" id="XP_028869411.1">
    <property type="nucleotide sequence ID" value="XM_029013578.1"/>
</dbReference>
<sequence length="927" mass="103501">MSFRNFLKVFKNCKLEENKNSQHSVSGAQDVERLQQENESLQAKIFSQSSKLTTQITTVIEAVQSVIDDLDSKKNSVDKLQSQVNDLKKKIDAKQNHNVDQLKNLKNQLEAAQNDFPEKESKSLDSHQASKRSLGTLKELCEYANSLEKNQQNENPSTTLLNNLCTGLEKFLGYEKGNYTGEGIVYSDLDRLCDGVMSFLHGVLESVKGDDSVKTYDNNMRDEEKLDKLLKELYDSIGKGSGVLADQVGKVSAWLGRYESEVNKKCEDVKTPVREMKTLINHDKTLIEEEQHNALKKQVGDWTHRAKLYIEKAEKAKNALDHLDPTLSGKLNNNISLLLQATKTFDDNARSDDLKRMSDVAGTKMTEITEYIRKTFGEKSALIRTYLKKEIGALHEKLEGLRAGKFTALGILVKNELQIAFGEVRAGINALEKRYGGEIAGPVGSLKSYSESFEKRFRTTHTALQNAIKAVETDIGNLNELEKVEQIMEGANSYVQVPLLQAMQKGTAFSELKTYFRNLDSQVMKHVMEAMEAIAKGSTYLYPTDLNEVKAPLTKVRGILDGTSAVPNFQEIIAQLKEYGVKTDDVDDLKTKLPKLSGTVQIAIEKVERSETPQKQETSSLFTALAQIVDAVSQHSNDIVTALVKAINDKVKEEVTAVVKVIKANVTKIKNGIENTVDDRHDYGGGSPGVGQPAPGLQKLVSEFKSQINQELTTLQGNVGKEADRKEGDSIYSNLLKVKADVTDLGTKVANVVDHVDKVSTDLAACILDAEMLIANASQMTEKAIVQLRDAANIKIQQAFTSLQSKAKSLYTERKTKEVEALQKIVEKEFTAIDSIIKHDKQRGLKGLLTKLQMSLDAHLQEFGTKSQKPHTVSQFAEIVRNSHMCSSTDYMINMISRRWNPIFILMWSIFRICSYNLKHLNTSTMR</sequence>
<comment type="caution">
    <text evidence="2">The sequence shown here is derived from an EMBL/GenBank/DDBJ whole genome shotgun (WGS) entry which is preliminary data.</text>
</comment>
<dbReference type="VEuPathDB" id="PiroplasmaDB:BOVATA_046610"/>
<name>A0A2H6KJK6_9APIC</name>
<keyword evidence="1" id="KW-0175">Coiled coil</keyword>